<keyword evidence="3 7" id="KW-0645">Protease</keyword>
<dbReference type="PRINTS" id="PR00724">
    <property type="entry name" value="CRBOXYPTASEC"/>
</dbReference>
<dbReference type="AlphaFoldDB" id="A0A5C3FCE4"/>
<dbReference type="PANTHER" id="PTHR11802:SF113">
    <property type="entry name" value="SERINE CARBOXYPEPTIDASE CTSA-4.1"/>
    <property type="match status" value="1"/>
</dbReference>
<evidence type="ECO:0000256" key="8">
    <source>
        <dbReference type="SAM" id="MobiDB-lite"/>
    </source>
</evidence>
<feature type="signal peptide" evidence="7">
    <location>
        <begin position="1"/>
        <end position="21"/>
    </location>
</feature>
<accession>A0A5C3FCE4</accession>
<keyword evidence="10" id="KW-1185">Reference proteome</keyword>
<keyword evidence="6" id="KW-0325">Glycoprotein</keyword>
<keyword evidence="2 7" id="KW-0121">Carboxypeptidase</keyword>
<gene>
    <name evidence="9" type="ORF">PSFLO_06561</name>
</gene>
<protein>
    <recommendedName>
        <fullName evidence="7">Carboxypeptidase</fullName>
        <ecNumber evidence="7">3.4.16.-</ecNumber>
    </recommendedName>
</protein>
<keyword evidence="5 7" id="KW-0378">Hydrolase</keyword>
<dbReference type="EC" id="3.4.16.-" evidence="7"/>
<dbReference type="Pfam" id="PF00450">
    <property type="entry name" value="Peptidase_S10"/>
    <property type="match status" value="1"/>
</dbReference>
<dbReference type="SUPFAM" id="SSF53474">
    <property type="entry name" value="alpha/beta-Hydrolases"/>
    <property type="match status" value="1"/>
</dbReference>
<dbReference type="OrthoDB" id="443318at2759"/>
<evidence type="ECO:0000313" key="9">
    <source>
        <dbReference type="EMBL" id="SPO41079.1"/>
    </source>
</evidence>
<dbReference type="InterPro" id="IPR001563">
    <property type="entry name" value="Peptidase_S10"/>
</dbReference>
<dbReference type="InterPro" id="IPR029058">
    <property type="entry name" value="AB_hydrolase_fold"/>
</dbReference>
<dbReference type="EMBL" id="OOIP01000024">
    <property type="protein sequence ID" value="SPO41079.1"/>
    <property type="molecule type" value="Genomic_DNA"/>
</dbReference>
<name>A0A5C3FCE4_9BASI</name>
<keyword evidence="4 7" id="KW-0732">Signal</keyword>
<evidence type="ECO:0000256" key="4">
    <source>
        <dbReference type="ARBA" id="ARBA00022729"/>
    </source>
</evidence>
<comment type="similarity">
    <text evidence="1 7">Belongs to the peptidase S10 family.</text>
</comment>
<sequence length="609" mass="66955">MRNVALSALAAIVALATSAAATPAATDYLDMPIGRRSPQLPTRAPPNANDRRLGFNSQIEAAASYLDAYPGPASSSSSASSPMANAAAGAGAPLRVHLPLDPADANAFAASSVEDIIARNRGQHVVLSHRDFPQLSVRIKQLGSRPKATSPANNFASRLDKSDPEAFCDPTVTSWSGYIDTLDGKSLFFYFFESRNDPKRDPVVLWTNGGPGCSSSLGLFQEHGPCRIPERGGVVSDGPPINGTQWHPQSWNSRANMIYIDQPVGVGFSYSRYGVHSFNTEDAAKDIYRFLRIFFSAFDRFRDNDFHLSGESYGGRYIPVFASEVEDRNAHIRHAARKAGKKPRRDELINLKSIIVGNGLTDVSKQMSGYYDMSCTRRGGVAPILPIEQCKRMSSWVPRCERWLHDHCVATYSADLCRTARDTCSAELEDPYMMTGMNPYDITDDCKAGISPNLCYAVMEDIRAYLDRADVRELLGAAPVEEIGRFQTCNDQVAMGFINDNDAAQDNGLNVALLLERGIKALIYVGDLDFICNWVGNKKWVNALDWSGADLWRKAKNYKWKVDGKDAGETQSHGGLVWATIAGAGHMCPLDQPDRSLAMFNRWLDGEEL</sequence>
<proteinExistence type="inferred from homology"/>
<feature type="chain" id="PRO_5023152390" description="Carboxypeptidase" evidence="7">
    <location>
        <begin position="22"/>
        <end position="609"/>
    </location>
</feature>
<dbReference type="Gene3D" id="1.10.287.410">
    <property type="match status" value="1"/>
</dbReference>
<dbReference type="Proteomes" id="UP000323386">
    <property type="component" value="Unassembled WGS sequence"/>
</dbReference>
<evidence type="ECO:0000256" key="7">
    <source>
        <dbReference type="RuleBase" id="RU361156"/>
    </source>
</evidence>
<evidence type="ECO:0000256" key="2">
    <source>
        <dbReference type="ARBA" id="ARBA00022645"/>
    </source>
</evidence>
<dbReference type="Gene3D" id="3.40.50.1820">
    <property type="entry name" value="alpha/beta hydrolase"/>
    <property type="match status" value="1"/>
</dbReference>
<feature type="region of interest" description="Disordered" evidence="8">
    <location>
        <begin position="30"/>
        <end position="52"/>
    </location>
</feature>
<dbReference type="PROSITE" id="PS00131">
    <property type="entry name" value="CARBOXYPEPT_SER_SER"/>
    <property type="match status" value="1"/>
</dbReference>
<dbReference type="PANTHER" id="PTHR11802">
    <property type="entry name" value="SERINE PROTEASE FAMILY S10 SERINE CARBOXYPEPTIDASE"/>
    <property type="match status" value="1"/>
</dbReference>
<dbReference type="GO" id="GO:0006508">
    <property type="term" value="P:proteolysis"/>
    <property type="evidence" value="ECO:0007669"/>
    <property type="project" value="UniProtKB-KW"/>
</dbReference>
<evidence type="ECO:0000256" key="6">
    <source>
        <dbReference type="ARBA" id="ARBA00023180"/>
    </source>
</evidence>
<dbReference type="FunFam" id="3.40.50.1820:FF:000226">
    <property type="entry name" value="Carboxypeptidase"/>
    <property type="match status" value="1"/>
</dbReference>
<dbReference type="GO" id="GO:0000324">
    <property type="term" value="C:fungal-type vacuole"/>
    <property type="evidence" value="ECO:0007669"/>
    <property type="project" value="TreeGrafter"/>
</dbReference>
<evidence type="ECO:0000313" key="10">
    <source>
        <dbReference type="Proteomes" id="UP000323386"/>
    </source>
</evidence>
<dbReference type="InterPro" id="IPR018202">
    <property type="entry name" value="Ser_caboxypep_ser_AS"/>
</dbReference>
<dbReference type="GO" id="GO:0004185">
    <property type="term" value="F:serine-type carboxypeptidase activity"/>
    <property type="evidence" value="ECO:0007669"/>
    <property type="project" value="UniProtKB-UniRule"/>
</dbReference>
<reference evidence="9 10" key="1">
    <citation type="submission" date="2018-03" db="EMBL/GenBank/DDBJ databases">
        <authorList>
            <person name="Guldener U."/>
        </authorList>
    </citation>
    <scope>NUCLEOTIDE SEQUENCE [LARGE SCALE GENOMIC DNA]</scope>
    <source>
        <strain evidence="9 10">DAOM196992</strain>
    </source>
</reference>
<organism evidence="9 10">
    <name type="scientific">Pseudozyma flocculosa</name>
    <dbReference type="NCBI Taxonomy" id="84751"/>
    <lineage>
        <taxon>Eukaryota</taxon>
        <taxon>Fungi</taxon>
        <taxon>Dikarya</taxon>
        <taxon>Basidiomycota</taxon>
        <taxon>Ustilaginomycotina</taxon>
        <taxon>Ustilaginomycetes</taxon>
        <taxon>Ustilaginales</taxon>
        <taxon>Ustilaginaceae</taxon>
        <taxon>Pseudozyma</taxon>
    </lineage>
</organism>
<evidence type="ECO:0000256" key="1">
    <source>
        <dbReference type="ARBA" id="ARBA00009431"/>
    </source>
</evidence>
<evidence type="ECO:0000256" key="3">
    <source>
        <dbReference type="ARBA" id="ARBA00022670"/>
    </source>
</evidence>
<evidence type="ECO:0000256" key="5">
    <source>
        <dbReference type="ARBA" id="ARBA00022801"/>
    </source>
</evidence>